<proteinExistence type="predicted"/>
<accession>A0A2P2LIL2</accession>
<evidence type="ECO:0000256" key="1">
    <source>
        <dbReference type="SAM" id="MobiDB-lite"/>
    </source>
</evidence>
<feature type="compositionally biased region" description="Polar residues" evidence="1">
    <location>
        <begin position="1"/>
        <end position="13"/>
    </location>
</feature>
<evidence type="ECO:0000313" key="2">
    <source>
        <dbReference type="EMBL" id="MBX17773.1"/>
    </source>
</evidence>
<sequence length="95" mass="10565">MGHQKTALSNFQYGNDGRIFPEHVPKPTTYPSPLEKALNITSSPSSRNFLSVPFNDTGFCPFHVSSNKHPKESGSCTEIIRLLMLNTGLTYIHKS</sequence>
<dbReference type="AlphaFoldDB" id="A0A2P2LIL2"/>
<feature type="region of interest" description="Disordered" evidence="1">
    <location>
        <begin position="1"/>
        <end position="26"/>
    </location>
</feature>
<name>A0A2P2LIL2_RHIMU</name>
<reference evidence="2" key="1">
    <citation type="submission" date="2018-02" db="EMBL/GenBank/DDBJ databases">
        <title>Rhizophora mucronata_Transcriptome.</title>
        <authorList>
            <person name="Meera S.P."/>
            <person name="Sreeshan A."/>
            <person name="Augustine A."/>
        </authorList>
    </citation>
    <scope>NUCLEOTIDE SEQUENCE</scope>
    <source>
        <tissue evidence="2">Leaf</tissue>
    </source>
</reference>
<organism evidence="2">
    <name type="scientific">Rhizophora mucronata</name>
    <name type="common">Asiatic mangrove</name>
    <dbReference type="NCBI Taxonomy" id="61149"/>
    <lineage>
        <taxon>Eukaryota</taxon>
        <taxon>Viridiplantae</taxon>
        <taxon>Streptophyta</taxon>
        <taxon>Embryophyta</taxon>
        <taxon>Tracheophyta</taxon>
        <taxon>Spermatophyta</taxon>
        <taxon>Magnoliopsida</taxon>
        <taxon>eudicotyledons</taxon>
        <taxon>Gunneridae</taxon>
        <taxon>Pentapetalae</taxon>
        <taxon>rosids</taxon>
        <taxon>fabids</taxon>
        <taxon>Malpighiales</taxon>
        <taxon>Rhizophoraceae</taxon>
        <taxon>Rhizophora</taxon>
    </lineage>
</organism>
<dbReference type="EMBL" id="GGEC01037289">
    <property type="protein sequence ID" value="MBX17773.1"/>
    <property type="molecule type" value="Transcribed_RNA"/>
</dbReference>
<protein>
    <submittedName>
        <fullName evidence="2">Uncharacterized protein</fullName>
    </submittedName>
</protein>